<sequence>MYGMDVLDRDGVYNAYLDGGYNETNAELMTEFTIKYETQEQRDLTRAVIVDAYERSVMGKAEAHQSIIDIGYSEVNADLFIAVADTKVAERRTKDRLDRAEFMYIEGLLDETGVYAELGDLNLPAEQTADLIVM</sequence>
<protein>
    <submittedName>
        <fullName evidence="1">Uncharacterized protein</fullName>
    </submittedName>
</protein>
<evidence type="ECO:0000313" key="1">
    <source>
        <dbReference type="EMBL" id="GAI56858.1"/>
    </source>
</evidence>
<reference evidence="1" key="1">
    <citation type="journal article" date="2014" name="Front. Microbiol.">
        <title>High frequency of phylogenetically diverse reductive dehalogenase-homologous genes in deep subseafloor sedimentary metagenomes.</title>
        <authorList>
            <person name="Kawai M."/>
            <person name="Futagami T."/>
            <person name="Toyoda A."/>
            <person name="Takaki Y."/>
            <person name="Nishi S."/>
            <person name="Hori S."/>
            <person name="Arai W."/>
            <person name="Tsubouchi T."/>
            <person name="Morono Y."/>
            <person name="Uchiyama I."/>
            <person name="Ito T."/>
            <person name="Fujiyama A."/>
            <person name="Inagaki F."/>
            <person name="Takami H."/>
        </authorList>
    </citation>
    <scope>NUCLEOTIDE SEQUENCE</scope>
    <source>
        <strain evidence="1">Expedition CK06-06</strain>
    </source>
</reference>
<feature type="non-terminal residue" evidence="1">
    <location>
        <position position="134"/>
    </location>
</feature>
<dbReference type="AlphaFoldDB" id="X1PLX3"/>
<accession>X1PLX3</accession>
<proteinExistence type="predicted"/>
<dbReference type="EMBL" id="BARV01038056">
    <property type="protein sequence ID" value="GAI56858.1"/>
    <property type="molecule type" value="Genomic_DNA"/>
</dbReference>
<comment type="caution">
    <text evidence="1">The sequence shown here is derived from an EMBL/GenBank/DDBJ whole genome shotgun (WGS) entry which is preliminary data.</text>
</comment>
<name>X1PLX3_9ZZZZ</name>
<gene>
    <name evidence="1" type="ORF">S06H3_58731</name>
</gene>
<organism evidence="1">
    <name type="scientific">marine sediment metagenome</name>
    <dbReference type="NCBI Taxonomy" id="412755"/>
    <lineage>
        <taxon>unclassified sequences</taxon>
        <taxon>metagenomes</taxon>
        <taxon>ecological metagenomes</taxon>
    </lineage>
</organism>